<feature type="domain" description="NodB homology" evidence="3">
    <location>
        <begin position="72"/>
        <end position="263"/>
    </location>
</feature>
<dbReference type="InterPro" id="IPR002509">
    <property type="entry name" value="NODB_dom"/>
</dbReference>
<proteinExistence type="predicted"/>
<reference evidence="4" key="1">
    <citation type="submission" date="2018-06" db="EMBL/GenBank/DDBJ databases">
        <authorList>
            <person name="Zhirakovskaya E."/>
        </authorList>
    </citation>
    <scope>NUCLEOTIDE SEQUENCE</scope>
</reference>
<dbReference type="InterPro" id="IPR051398">
    <property type="entry name" value="Polysacch_Deacetylase"/>
</dbReference>
<dbReference type="PANTHER" id="PTHR34216">
    <property type="match status" value="1"/>
</dbReference>
<dbReference type="AlphaFoldDB" id="A0A3B0XTH7"/>
<dbReference type="InterPro" id="IPR011330">
    <property type="entry name" value="Glyco_hydro/deAcase_b/a-brl"/>
</dbReference>
<dbReference type="EMBL" id="UOFL01000023">
    <property type="protein sequence ID" value="VAW71558.1"/>
    <property type="molecule type" value="Genomic_DNA"/>
</dbReference>
<dbReference type="SUPFAM" id="SSF88713">
    <property type="entry name" value="Glycoside hydrolase/deacetylase"/>
    <property type="match status" value="1"/>
</dbReference>
<comment type="subcellular location">
    <subcellularLocation>
        <location evidence="1">Secreted</location>
    </subcellularLocation>
</comment>
<keyword evidence="2" id="KW-0732">Signal</keyword>
<evidence type="ECO:0000256" key="2">
    <source>
        <dbReference type="ARBA" id="ARBA00022729"/>
    </source>
</evidence>
<sequence>MLTSRPVSSVASYLFGYGIPVFMLHRIQTDESGSTGITPAYLRQCLEYLVKHKFTFMSLEDALLKLKNRESLPPRPVVFTMDDGFADQVEIGAPVFLEFKCPVTIFLISGMLDGKLWPWDDKIAHMIDMSSMESIDLTLADEEFHIPLSSQSEKTWAKEIIRNEIKAMPMDDTDKVLIYLADAFSTTIPETPPAEFRPMTWEMAREYEKKGIKFAPHTVNHLILSRLNTINAAMEITTSWQRLKNELAAPSPVFCYPTGRYCDYGSREIKILWQQQFIGAVSTLPAQVETSKKPEPYYYNLPRFSLPTSFDEFKQYTSWLGLIRNRSVFYRYF</sequence>
<protein>
    <recommendedName>
        <fullName evidence="3">NodB homology domain-containing protein</fullName>
    </recommendedName>
</protein>
<evidence type="ECO:0000313" key="4">
    <source>
        <dbReference type="EMBL" id="VAW71558.1"/>
    </source>
</evidence>
<dbReference type="Gene3D" id="3.20.20.370">
    <property type="entry name" value="Glycoside hydrolase/deacetylase"/>
    <property type="match status" value="1"/>
</dbReference>
<dbReference type="GO" id="GO:0016810">
    <property type="term" value="F:hydrolase activity, acting on carbon-nitrogen (but not peptide) bonds"/>
    <property type="evidence" value="ECO:0007669"/>
    <property type="project" value="InterPro"/>
</dbReference>
<dbReference type="PANTHER" id="PTHR34216:SF3">
    <property type="entry name" value="POLY-BETA-1,6-N-ACETYL-D-GLUCOSAMINE N-DEACETYLASE"/>
    <property type="match status" value="1"/>
</dbReference>
<dbReference type="CDD" id="cd10918">
    <property type="entry name" value="CE4_NodB_like_5s_6s"/>
    <property type="match status" value="1"/>
</dbReference>
<dbReference type="GO" id="GO:0005576">
    <property type="term" value="C:extracellular region"/>
    <property type="evidence" value="ECO:0007669"/>
    <property type="project" value="UniProtKB-SubCell"/>
</dbReference>
<accession>A0A3B0XTH7</accession>
<gene>
    <name evidence="4" type="ORF">MNBD_GAMMA12-3568</name>
</gene>
<organism evidence="4">
    <name type="scientific">hydrothermal vent metagenome</name>
    <dbReference type="NCBI Taxonomy" id="652676"/>
    <lineage>
        <taxon>unclassified sequences</taxon>
        <taxon>metagenomes</taxon>
        <taxon>ecological metagenomes</taxon>
    </lineage>
</organism>
<evidence type="ECO:0000259" key="3">
    <source>
        <dbReference type="Pfam" id="PF01522"/>
    </source>
</evidence>
<dbReference type="Pfam" id="PF01522">
    <property type="entry name" value="Polysacc_deac_1"/>
    <property type="match status" value="1"/>
</dbReference>
<evidence type="ECO:0000256" key="1">
    <source>
        <dbReference type="ARBA" id="ARBA00004613"/>
    </source>
</evidence>
<dbReference type="GO" id="GO:0005975">
    <property type="term" value="P:carbohydrate metabolic process"/>
    <property type="evidence" value="ECO:0007669"/>
    <property type="project" value="InterPro"/>
</dbReference>
<name>A0A3B0XTH7_9ZZZZ</name>